<protein>
    <recommendedName>
        <fullName evidence="1">DUF7580 domain-containing protein</fullName>
    </recommendedName>
</protein>
<reference evidence="2 3" key="1">
    <citation type="submission" date="2018-10" db="EMBL/GenBank/DDBJ databases">
        <title>Fifty Aureobasidium pullulans genomes reveal a recombining polyextremotolerant generalist.</title>
        <authorList>
            <person name="Gostincar C."/>
            <person name="Turk M."/>
            <person name="Zajc J."/>
            <person name="Gunde-Cimerman N."/>
        </authorList>
    </citation>
    <scope>NUCLEOTIDE SEQUENCE [LARGE SCALE GENOMIC DNA]</scope>
    <source>
        <strain evidence="2 3">EXF-10081</strain>
    </source>
</reference>
<organism evidence="2 3">
    <name type="scientific">Aureobasidium pullulans</name>
    <name type="common">Black yeast</name>
    <name type="synonym">Pullularia pullulans</name>
    <dbReference type="NCBI Taxonomy" id="5580"/>
    <lineage>
        <taxon>Eukaryota</taxon>
        <taxon>Fungi</taxon>
        <taxon>Dikarya</taxon>
        <taxon>Ascomycota</taxon>
        <taxon>Pezizomycotina</taxon>
        <taxon>Dothideomycetes</taxon>
        <taxon>Dothideomycetidae</taxon>
        <taxon>Dothideales</taxon>
        <taxon>Saccotheciaceae</taxon>
        <taxon>Aureobasidium</taxon>
    </lineage>
</organism>
<dbReference type="PANTHER" id="PTHR35186:SF4">
    <property type="entry name" value="PRION-INHIBITION AND PROPAGATION HELO DOMAIN-CONTAINING PROTEIN"/>
    <property type="match status" value="1"/>
</dbReference>
<evidence type="ECO:0000313" key="3">
    <source>
        <dbReference type="Proteomes" id="UP000310374"/>
    </source>
</evidence>
<feature type="domain" description="DUF7580" evidence="1">
    <location>
        <begin position="205"/>
        <end position="514"/>
    </location>
</feature>
<gene>
    <name evidence="2" type="ORF">D6D12_09352</name>
</gene>
<dbReference type="Proteomes" id="UP000310374">
    <property type="component" value="Unassembled WGS sequence"/>
</dbReference>
<comment type="caution">
    <text evidence="2">The sequence shown here is derived from an EMBL/GenBank/DDBJ whole genome shotgun (WGS) entry which is preliminary data.</text>
</comment>
<name>A0AB74JGT3_AURPU</name>
<dbReference type="EMBL" id="QZAT01000196">
    <property type="protein sequence ID" value="THX22207.1"/>
    <property type="molecule type" value="Genomic_DNA"/>
</dbReference>
<evidence type="ECO:0000313" key="2">
    <source>
        <dbReference type="EMBL" id="THX22207.1"/>
    </source>
</evidence>
<dbReference type="Pfam" id="PF24476">
    <property type="entry name" value="DUF7580"/>
    <property type="match status" value="1"/>
</dbReference>
<dbReference type="InterPro" id="IPR056002">
    <property type="entry name" value="DUF7580"/>
</dbReference>
<proteinExistence type="predicted"/>
<evidence type="ECO:0000259" key="1">
    <source>
        <dbReference type="Pfam" id="PF24476"/>
    </source>
</evidence>
<dbReference type="AlphaFoldDB" id="A0AB74JGT3"/>
<accession>A0AB74JGT3</accession>
<dbReference type="PANTHER" id="PTHR35186">
    <property type="entry name" value="ANK_REP_REGION DOMAIN-CONTAINING PROTEIN"/>
    <property type="match status" value="1"/>
</dbReference>
<sequence length="553" mass="63254">MSGLEVVGVVLAAPPLILSFLEHYRQVFEYLGRWKKFRAEYRKCERQVRTIIARFDMILDRLFLPFAESETAFELLKNAPSDKAWVEVEAGLRRRLLPNVRPLYVRGMEDLQDAIHELQHVLAFDNRRFQEELRQGILTNTQRRALYKWEQHKFSSRAAPRAEAFGKVEQQLNTLRNLLVENDETTEIRALAARSWSRTPAGHITFWKHAQTAYRLITKSWCCTCRYDHRADLALLRYSSESIYLDIDFLFSQDADTTKVYPWSRLTTRVSKHDRQSGNAVDTASRSVDVLPNMAMRPSVTSTSQLVSPPDPTNALAGIADLCHEMSDSNSNDRWLGLLVDQHCADQYCVFLSGCSSSVPTGKPFVNLETLLTTPHLKPDRRVRYEIALIIVSSHLQLHSSSWLDIGWSSADIYFAMDNGRPRVEKPYLRRAFAAPPSDDTLPAFDLAFATIGLVLLELCFGKSLSDTPYRAKHLCPDGSANPVQDREAAWEWAKDVARESGQEYADAVDWCLGKWRVRGDDPVWRAQFHNNVVNVLETAFKKTWPELSLATW</sequence>